<dbReference type="RefSeq" id="WP_209660289.1">
    <property type="nucleotide sequence ID" value="NZ_JAGGLI010000009.1"/>
</dbReference>
<keyword evidence="1" id="KW-0812">Transmembrane</keyword>
<evidence type="ECO:0000256" key="1">
    <source>
        <dbReference type="SAM" id="Phobius"/>
    </source>
</evidence>
<gene>
    <name evidence="2" type="ORF">J2Z35_001109</name>
</gene>
<proteinExistence type="predicted"/>
<dbReference type="Proteomes" id="UP001314903">
    <property type="component" value="Unassembled WGS sequence"/>
</dbReference>
<keyword evidence="1" id="KW-0472">Membrane</keyword>
<name>A0ABS4KIX9_9FIRM</name>
<feature type="transmembrane region" description="Helical" evidence="1">
    <location>
        <begin position="17"/>
        <end position="43"/>
    </location>
</feature>
<dbReference type="PROSITE" id="PS51257">
    <property type="entry name" value="PROKAR_LIPOPROTEIN"/>
    <property type="match status" value="1"/>
</dbReference>
<accession>A0ABS4KIX9</accession>
<sequence length="209" mass="23982">MDYIIKNNQGVIIIKKFIILIIISLISAFLLGFACCFIFVLFLQPSNDSFAVNKNKTALPVSYSIEINDEALNIQAYNIDGRTYMSLKDLSDNTKLQLHWSPEEQKVIIRDGSAIVIKKINGKNYVDMSYWFSKYNPNQDINGKGAMDVLPYTLDHNSIMHGYDLVSGLPMENLGSFGWYIEQEYFFEYVYPLLPNVIKENEAVYNSLE</sequence>
<comment type="caution">
    <text evidence="2">The sequence shown here is derived from an EMBL/GenBank/DDBJ whole genome shotgun (WGS) entry which is preliminary data.</text>
</comment>
<reference evidence="2 3" key="1">
    <citation type="submission" date="2021-03" db="EMBL/GenBank/DDBJ databases">
        <title>Genomic Encyclopedia of Type Strains, Phase IV (KMG-IV): sequencing the most valuable type-strain genomes for metagenomic binning, comparative biology and taxonomic classification.</title>
        <authorList>
            <person name="Goeker M."/>
        </authorList>
    </citation>
    <scope>NUCLEOTIDE SEQUENCE [LARGE SCALE GENOMIC DNA]</scope>
    <source>
        <strain evidence="2 3">DSM 27512</strain>
    </source>
</reference>
<evidence type="ECO:0000313" key="2">
    <source>
        <dbReference type="EMBL" id="MBP2027315.1"/>
    </source>
</evidence>
<protein>
    <submittedName>
        <fullName evidence="2">Uncharacterized protein</fullName>
    </submittedName>
</protein>
<organism evidence="2 3">
    <name type="scientific">Acetoanaerobium pronyense</name>
    <dbReference type="NCBI Taxonomy" id="1482736"/>
    <lineage>
        <taxon>Bacteria</taxon>
        <taxon>Bacillati</taxon>
        <taxon>Bacillota</taxon>
        <taxon>Clostridia</taxon>
        <taxon>Peptostreptococcales</taxon>
        <taxon>Filifactoraceae</taxon>
        <taxon>Acetoanaerobium</taxon>
    </lineage>
</organism>
<keyword evidence="3" id="KW-1185">Reference proteome</keyword>
<dbReference type="EMBL" id="JAGGLI010000009">
    <property type="protein sequence ID" value="MBP2027315.1"/>
    <property type="molecule type" value="Genomic_DNA"/>
</dbReference>
<evidence type="ECO:0000313" key="3">
    <source>
        <dbReference type="Proteomes" id="UP001314903"/>
    </source>
</evidence>
<keyword evidence="1" id="KW-1133">Transmembrane helix</keyword>